<evidence type="ECO:0000256" key="1">
    <source>
        <dbReference type="ARBA" id="ARBA00004395"/>
    </source>
</evidence>
<reference evidence="11 12" key="1">
    <citation type="submission" date="2024-09" db="EMBL/GenBank/DDBJ databases">
        <title>Chromosome-scale assembly of Riccia fluitans.</title>
        <authorList>
            <person name="Paukszto L."/>
            <person name="Sawicki J."/>
            <person name="Karawczyk K."/>
            <person name="Piernik-Szablinska J."/>
            <person name="Szczecinska M."/>
            <person name="Mazdziarz M."/>
        </authorList>
    </citation>
    <scope>NUCLEOTIDE SEQUENCE [LARGE SCALE GENOMIC DNA]</scope>
    <source>
        <strain evidence="11">Rf_01</strain>
        <tissue evidence="11">Aerial parts of the thallus</tissue>
    </source>
</reference>
<feature type="domain" description="Conserved oligomeric Golgi complex subunit 3 N-terminal" evidence="9">
    <location>
        <begin position="195"/>
        <end position="338"/>
    </location>
</feature>
<dbReference type="Pfam" id="PF04136">
    <property type="entry name" value="COG3_N"/>
    <property type="match status" value="1"/>
</dbReference>
<evidence type="ECO:0000256" key="2">
    <source>
        <dbReference type="ARBA" id="ARBA00009936"/>
    </source>
</evidence>
<dbReference type="EMBL" id="JBHFFA010000002">
    <property type="protein sequence ID" value="KAL2641412.1"/>
    <property type="molecule type" value="Genomic_DNA"/>
</dbReference>
<name>A0ABD1Z0U4_9MARC</name>
<sequence>MVSCSLRPFLLYKAKRSKNVFLLLIIKKLSKFTFENTESEKRRKDVEKNLVLLALGNERVGEFSIASIWTSLGSGFSERVADSPMAAKAPSALPPRSAAVTKGYSFASTWEQNAPLTEQQLAAISALAHAAADHPVPSHVVKDVPVAKDQDAPSESADLPQQLTEIVLLNSHQFYKWHKDLEAAMKSETEEKYRQYVNSLTGALQICDTLLVQLDSTLARFGDLQEQHQAVATKTKTLHDACERLVMEKERLVEFAEALRNKLNFFDELENIATQFYAAAMSVANAQFLPLLKRLDECLSYVGNNPQYADSGVYLVKFRQLQSRALGMVRTHVFAVLKSASTQVQTAIKDSIDGNNRTYLSEGAETSVLYVRFKAAASELKVLMEELESRGSRKEYAQILTDCHTLYCEQRLSLVQGVVSQRISEYAKKEALPSLTRSGCAYLMQVCQLEHQLFDHFFPASSADAATLAPLVDPLCTALYDTLRPRMIHEADLDLLCELIDILKTEVLEEQVGRRGDSVAGLRPTILRILGDVEERLTFRAQTYMRDEIANFLPTSEDLDYPDKLEQAAQTPASEDEEGRESFSAWYPPLEKTLSVLSKLYRCIEPAIFTGLAQDAVGVCSVSIQRASKLIAKRSSPMDGQLFLVKHLLVLREQIAPFELEFSVTHKELDFTHMLEHLRRIFRGQAPVFDFASRSALARTFSPRVLENQIDAKKELEKNLKLTCEQFIMSVTKLAVEPMLSFITKVTAWRTSITATARIRAADSEEPKPLKEQAFATPEKVAEMISKVNETLYDVLPGVVIKMKLYLENSSTRSILFKPIKSNIVEAHGQVLAIVEAEYTRDDAEQIRLTSISGLQAYLDELC</sequence>
<organism evidence="11 12">
    <name type="scientific">Riccia fluitans</name>
    <dbReference type="NCBI Taxonomy" id="41844"/>
    <lineage>
        <taxon>Eukaryota</taxon>
        <taxon>Viridiplantae</taxon>
        <taxon>Streptophyta</taxon>
        <taxon>Embryophyta</taxon>
        <taxon>Marchantiophyta</taxon>
        <taxon>Marchantiopsida</taxon>
        <taxon>Marchantiidae</taxon>
        <taxon>Marchantiales</taxon>
        <taxon>Ricciaceae</taxon>
        <taxon>Riccia</taxon>
    </lineage>
</organism>
<dbReference type="InterPro" id="IPR016159">
    <property type="entry name" value="Cullin_repeat-like_dom_sf"/>
</dbReference>
<dbReference type="GO" id="GO:0000139">
    <property type="term" value="C:Golgi membrane"/>
    <property type="evidence" value="ECO:0007669"/>
    <property type="project" value="UniProtKB-SubCell"/>
</dbReference>
<evidence type="ECO:0000256" key="6">
    <source>
        <dbReference type="ARBA" id="ARBA00023034"/>
    </source>
</evidence>
<dbReference type="AlphaFoldDB" id="A0ABD1Z0U4"/>
<proteinExistence type="inferred from homology"/>
<keyword evidence="5" id="KW-0653">Protein transport</keyword>
<keyword evidence="12" id="KW-1185">Reference proteome</keyword>
<dbReference type="GO" id="GO:0015031">
    <property type="term" value="P:protein transport"/>
    <property type="evidence" value="ECO:0007669"/>
    <property type="project" value="UniProtKB-KW"/>
</dbReference>
<protein>
    <recommendedName>
        <fullName evidence="3">Conserved oligomeric Golgi complex subunit 3</fullName>
    </recommendedName>
    <alternativeName>
        <fullName evidence="8">Component of oligomeric Golgi complex 3</fullName>
    </alternativeName>
</protein>
<evidence type="ECO:0000256" key="7">
    <source>
        <dbReference type="ARBA" id="ARBA00023136"/>
    </source>
</evidence>
<dbReference type="Proteomes" id="UP001605036">
    <property type="component" value="Unassembled WGS sequence"/>
</dbReference>
<evidence type="ECO:0000256" key="5">
    <source>
        <dbReference type="ARBA" id="ARBA00022927"/>
    </source>
</evidence>
<evidence type="ECO:0000259" key="9">
    <source>
        <dbReference type="Pfam" id="PF04136"/>
    </source>
</evidence>
<dbReference type="InterPro" id="IPR048320">
    <property type="entry name" value="COG3_N"/>
</dbReference>
<keyword evidence="7" id="KW-0472">Membrane</keyword>
<keyword evidence="6" id="KW-0333">Golgi apparatus</keyword>
<evidence type="ECO:0000256" key="3">
    <source>
        <dbReference type="ARBA" id="ARBA00020976"/>
    </source>
</evidence>
<dbReference type="PANTHER" id="PTHR13302">
    <property type="entry name" value="CONSERVED OLIGOMERIC GOLGI COMPLEX COMPONENT 3"/>
    <property type="match status" value="1"/>
</dbReference>
<dbReference type="InterPro" id="IPR007265">
    <property type="entry name" value="COG_su3"/>
</dbReference>
<dbReference type="Pfam" id="PF20671">
    <property type="entry name" value="COG3_C"/>
    <property type="match status" value="1"/>
</dbReference>
<dbReference type="SUPFAM" id="SSF74788">
    <property type="entry name" value="Cullin repeat-like"/>
    <property type="match status" value="1"/>
</dbReference>
<evidence type="ECO:0000259" key="10">
    <source>
        <dbReference type="Pfam" id="PF20671"/>
    </source>
</evidence>
<keyword evidence="4" id="KW-0813">Transport</keyword>
<evidence type="ECO:0000313" key="11">
    <source>
        <dbReference type="EMBL" id="KAL2641412.1"/>
    </source>
</evidence>
<accession>A0ABD1Z0U4</accession>
<dbReference type="InterPro" id="IPR048685">
    <property type="entry name" value="COG3_C"/>
</dbReference>
<evidence type="ECO:0000313" key="12">
    <source>
        <dbReference type="Proteomes" id="UP001605036"/>
    </source>
</evidence>
<comment type="caution">
    <text evidence="11">The sequence shown here is derived from an EMBL/GenBank/DDBJ whole genome shotgun (WGS) entry which is preliminary data.</text>
</comment>
<comment type="subcellular location">
    <subcellularLocation>
        <location evidence="1">Golgi apparatus membrane</location>
        <topology evidence="1">Peripheral membrane protein</topology>
    </subcellularLocation>
</comment>
<gene>
    <name evidence="11" type="ORF">R1flu_008999</name>
</gene>
<dbReference type="PANTHER" id="PTHR13302:SF8">
    <property type="entry name" value="CONSERVED OLIGOMERIC GOLGI COMPLEX SUBUNIT 3"/>
    <property type="match status" value="1"/>
</dbReference>
<evidence type="ECO:0000256" key="4">
    <source>
        <dbReference type="ARBA" id="ARBA00022448"/>
    </source>
</evidence>
<comment type="similarity">
    <text evidence="2">Belongs to the COG3 family.</text>
</comment>
<feature type="domain" description="Conserved oligomeric Golgi complex subunit 3 C-terminal" evidence="10">
    <location>
        <begin position="367"/>
        <end position="674"/>
    </location>
</feature>
<evidence type="ECO:0000256" key="8">
    <source>
        <dbReference type="ARBA" id="ARBA00031339"/>
    </source>
</evidence>